<feature type="non-terminal residue" evidence="3">
    <location>
        <position position="448"/>
    </location>
</feature>
<dbReference type="PANTHER" id="PTHR23325:SF1">
    <property type="entry name" value="SERUM RESPONSE FACTOR-BINDING PROTEIN 1"/>
    <property type="match status" value="1"/>
</dbReference>
<evidence type="ECO:0000313" key="3">
    <source>
        <dbReference type="EMBL" id="CAF99505.1"/>
    </source>
</evidence>
<name>Q4SIM7_TETNG</name>
<feature type="compositionally biased region" description="Low complexity" evidence="2">
    <location>
        <begin position="261"/>
        <end position="277"/>
    </location>
</feature>
<dbReference type="GO" id="GO:0030490">
    <property type="term" value="P:maturation of SSU-rRNA"/>
    <property type="evidence" value="ECO:0007669"/>
    <property type="project" value="TreeGrafter"/>
</dbReference>
<feature type="compositionally biased region" description="Basic and acidic residues" evidence="2">
    <location>
        <begin position="183"/>
        <end position="193"/>
    </location>
</feature>
<accession>Q4SIM7</accession>
<dbReference type="KEGG" id="tng:GSTEN00017606G001"/>
<reference evidence="3" key="2">
    <citation type="submission" date="2004-02" db="EMBL/GenBank/DDBJ databases">
        <authorList>
            <consortium name="Genoscope"/>
            <consortium name="Whitehead Institute Centre for Genome Research"/>
        </authorList>
    </citation>
    <scope>NUCLEOTIDE SEQUENCE</scope>
</reference>
<sequence length="448" mass="50367">QSNSLNLNNEVVKLRKEVKRVRTLIIRKLTRQIGGLKKKKGKEMEIDRNQRRAARLLEEIHAMKALLPDVVTKTALQKNLNFELVCKNPKSTISDRAVARIATHPQFSKKIEAIKSAVKAFKDERTKQGKQMFKEKMQNKVKKGTPPVRDKEGEKEEEVPVEPQKSEKGDDVSKDPVNSTFVDPEKETVKELVPRNVKPATGKIVNVRMKNKPQGKNEEKKARSQSAFESEGDDVESELESSDEEDQQYFDDSTEERFHKQSSQSEDSDSDNGFFVGKVRKFKKKKQKEESETGPESQDGPDTKADKNSEVKGKPDPKQKAAALQSVFCSSLAKRAPGRGAGRGGNTFRGNPKGNRGMQRDFGKRSRFSKEEKDTERHSFNSKTDATKKSFDGRGKGRGAGEAVRQRAHRGGGGFSRQAPQQALHPSWEASRKRKEQQGQIHGFPGKK</sequence>
<proteinExistence type="predicted"/>
<feature type="compositionally biased region" description="Acidic residues" evidence="2">
    <location>
        <begin position="230"/>
        <end position="254"/>
    </location>
</feature>
<protein>
    <submittedName>
        <fullName evidence="3">(spotted green pufferfish) hypothetical protein</fullName>
    </submittedName>
</protein>
<feature type="compositionally biased region" description="Basic and acidic residues" evidence="2">
    <location>
        <begin position="358"/>
        <end position="395"/>
    </location>
</feature>
<feature type="compositionally biased region" description="Basic and acidic residues" evidence="2">
    <location>
        <begin position="125"/>
        <end position="138"/>
    </location>
</feature>
<dbReference type="InterPro" id="IPR037393">
    <property type="entry name" value="Bud22/SRFB1"/>
</dbReference>
<comment type="caution">
    <text evidence="3">The sequence shown here is derived from an EMBL/GenBank/DDBJ whole genome shotgun (WGS) entry which is preliminary data.</text>
</comment>
<feature type="coiled-coil region" evidence="1">
    <location>
        <begin position="39"/>
        <end position="66"/>
    </location>
</feature>
<feature type="compositionally biased region" description="Basic and acidic residues" evidence="2">
    <location>
        <begin position="301"/>
        <end position="319"/>
    </location>
</feature>
<feature type="region of interest" description="Disordered" evidence="2">
    <location>
        <begin position="125"/>
        <end position="448"/>
    </location>
</feature>
<dbReference type="EMBL" id="CAAE01014577">
    <property type="protein sequence ID" value="CAF99505.1"/>
    <property type="molecule type" value="Genomic_DNA"/>
</dbReference>
<dbReference type="GO" id="GO:0030686">
    <property type="term" value="C:90S preribosome"/>
    <property type="evidence" value="ECO:0007669"/>
    <property type="project" value="TreeGrafter"/>
</dbReference>
<evidence type="ECO:0000256" key="2">
    <source>
        <dbReference type="SAM" id="MobiDB-lite"/>
    </source>
</evidence>
<reference evidence="3" key="1">
    <citation type="journal article" date="2004" name="Nature">
        <title>Genome duplication in the teleost fish Tetraodon nigroviridis reveals the early vertebrate proto-karyotype.</title>
        <authorList>
            <person name="Jaillon O."/>
            <person name="Aury J.-M."/>
            <person name="Brunet F."/>
            <person name="Petit J.-L."/>
            <person name="Stange-Thomann N."/>
            <person name="Mauceli E."/>
            <person name="Bouneau L."/>
            <person name="Fischer C."/>
            <person name="Ozouf-Costaz C."/>
            <person name="Bernot A."/>
            <person name="Nicaud S."/>
            <person name="Jaffe D."/>
            <person name="Fisher S."/>
            <person name="Lutfalla G."/>
            <person name="Dossat C."/>
            <person name="Segurens B."/>
            <person name="Dasilva C."/>
            <person name="Salanoubat M."/>
            <person name="Levy M."/>
            <person name="Boudet N."/>
            <person name="Castellano S."/>
            <person name="Anthouard V."/>
            <person name="Jubin C."/>
            <person name="Castelli V."/>
            <person name="Katinka M."/>
            <person name="Vacherie B."/>
            <person name="Biemont C."/>
            <person name="Skalli Z."/>
            <person name="Cattolico L."/>
            <person name="Poulain J."/>
            <person name="De Berardinis V."/>
            <person name="Cruaud C."/>
            <person name="Duprat S."/>
            <person name="Brottier P."/>
            <person name="Coutanceau J.-P."/>
            <person name="Gouzy J."/>
            <person name="Parra G."/>
            <person name="Lardier G."/>
            <person name="Chapple C."/>
            <person name="McKernan K.J."/>
            <person name="McEwan P."/>
            <person name="Bosak S."/>
            <person name="Kellis M."/>
            <person name="Volff J.-N."/>
            <person name="Guigo R."/>
            <person name="Zody M.C."/>
            <person name="Mesirov J."/>
            <person name="Lindblad-Toh K."/>
            <person name="Birren B."/>
            <person name="Nusbaum C."/>
            <person name="Kahn D."/>
            <person name="Robinson-Rechavi M."/>
            <person name="Laudet V."/>
            <person name="Schachter V."/>
            <person name="Quetier F."/>
            <person name="Saurin W."/>
            <person name="Scarpelli C."/>
            <person name="Wincker P."/>
            <person name="Lander E.S."/>
            <person name="Weissenbach J."/>
            <person name="Roest Crollius H."/>
        </authorList>
    </citation>
    <scope>NUCLEOTIDE SEQUENCE [LARGE SCALE GENOMIC DNA]</scope>
</reference>
<dbReference type="PANTHER" id="PTHR23325">
    <property type="entry name" value="SERUM RESPONSE FACTOR-BINDING"/>
    <property type="match status" value="1"/>
</dbReference>
<gene>
    <name evidence="3" type="ORF">GSTENG00017606001</name>
</gene>
<organism evidence="3">
    <name type="scientific">Tetraodon nigroviridis</name>
    <name type="common">Spotted green pufferfish</name>
    <name type="synonym">Chelonodon nigroviridis</name>
    <dbReference type="NCBI Taxonomy" id="99883"/>
    <lineage>
        <taxon>Eukaryota</taxon>
        <taxon>Metazoa</taxon>
        <taxon>Chordata</taxon>
        <taxon>Craniata</taxon>
        <taxon>Vertebrata</taxon>
        <taxon>Euteleostomi</taxon>
        <taxon>Actinopterygii</taxon>
        <taxon>Neopterygii</taxon>
        <taxon>Teleostei</taxon>
        <taxon>Neoteleostei</taxon>
        <taxon>Acanthomorphata</taxon>
        <taxon>Eupercaria</taxon>
        <taxon>Tetraodontiformes</taxon>
        <taxon>Tetradontoidea</taxon>
        <taxon>Tetraodontidae</taxon>
        <taxon>Tetraodon</taxon>
    </lineage>
</organism>
<dbReference type="AlphaFoldDB" id="Q4SIM7"/>
<dbReference type="GO" id="GO:0005634">
    <property type="term" value="C:nucleus"/>
    <property type="evidence" value="ECO:0007669"/>
    <property type="project" value="TreeGrafter"/>
</dbReference>
<feature type="compositionally biased region" description="Basic and acidic residues" evidence="2">
    <location>
        <begin position="164"/>
        <end position="174"/>
    </location>
</feature>
<dbReference type="OrthoDB" id="3364872at2759"/>
<keyword evidence="1" id="KW-0175">Coiled coil</keyword>
<feature type="non-terminal residue" evidence="3">
    <location>
        <position position="1"/>
    </location>
</feature>
<evidence type="ECO:0000256" key="1">
    <source>
        <dbReference type="SAM" id="Coils"/>
    </source>
</evidence>